<proteinExistence type="predicted"/>
<accession>A0A3B0RE71</accession>
<organism evidence="1">
    <name type="scientific">hydrothermal vent metagenome</name>
    <dbReference type="NCBI Taxonomy" id="652676"/>
    <lineage>
        <taxon>unclassified sequences</taxon>
        <taxon>metagenomes</taxon>
        <taxon>ecological metagenomes</taxon>
    </lineage>
</organism>
<dbReference type="AlphaFoldDB" id="A0A3B0RE71"/>
<dbReference type="EMBL" id="UOEK01000004">
    <property type="protein sequence ID" value="VAV91270.1"/>
    <property type="molecule type" value="Genomic_DNA"/>
</dbReference>
<name>A0A3B0RE71_9ZZZZ</name>
<gene>
    <name evidence="1" type="ORF">MNBD_ACTINO02-1595</name>
</gene>
<protein>
    <submittedName>
        <fullName evidence="1">Uncharacterized protein</fullName>
    </submittedName>
</protein>
<sequence length="113" mass="12325">MVDIESIERPTAGRMAGLLVAVILLAGSLGLASPAEAAHNSTGVGWVTYGTWGIFSVKGVAGYATYIAPDKQVQVYGERFGTDPKTVWFTTLNTTYESQYKYLTSNTPRMRQR</sequence>
<evidence type="ECO:0000313" key="1">
    <source>
        <dbReference type="EMBL" id="VAV91270.1"/>
    </source>
</evidence>
<reference evidence="1" key="1">
    <citation type="submission" date="2018-06" db="EMBL/GenBank/DDBJ databases">
        <authorList>
            <person name="Zhirakovskaya E."/>
        </authorList>
    </citation>
    <scope>NUCLEOTIDE SEQUENCE</scope>
</reference>